<dbReference type="Gene3D" id="1.10.472.10">
    <property type="entry name" value="Cyclin-like"/>
    <property type="match status" value="1"/>
</dbReference>
<reference evidence="1 2" key="1">
    <citation type="submission" date="2023-08" db="EMBL/GenBank/DDBJ databases">
        <title>Black Yeasts Isolated from many extreme environments.</title>
        <authorList>
            <person name="Coleine C."/>
            <person name="Stajich J.E."/>
            <person name="Selbmann L."/>
        </authorList>
    </citation>
    <scope>NUCLEOTIDE SEQUENCE [LARGE SCALE GENOMIC DNA]</scope>
    <source>
        <strain evidence="1 2">CCFEE 5885</strain>
    </source>
</reference>
<sequence length="450" mass="51371">MSAHQRWGPQAPNMRLPLTPPEYRTSYLNSMSSASEDVYGYYPSRSQQSRHSYTARDFNDHYQQMPAYSAHHAHSRSKQMPNVPDYTMNYPQPLPAQYHYGPAAAPVLPPIQVPDEMKYAPHYPHSHVATKQKEDKPSGGVAQHLDYEMEMMANFVAEMCQQMVSRVSASPTPQFRKYVSQILSSTRLPSSTIMLGLFYLQERMKFEKGDLSASSSLMKMLTTCLLLGSKFLDDNTFQNRSWAEVSNIPVQELNAMELAWLKDFNWEIHGLMYDPDQGFFMWIEHWHSYAEKAQLAQAKSTHKLTPINTNLSRHSHMHQPLMSPEGPIPPQYQHASHYDAAWPRSHVSEYSPPSTHHSGPATPDYYNNNWHYATVADNYSRASWNAPNKSAYSTQRAQVSPYYAPQYSQGYQHINNWSPHGAHCGCGLCSKPPADYYMSHPGYHVQSVVG</sequence>
<dbReference type="CDD" id="cd20557">
    <property type="entry name" value="CYCLIN_ScPCL1-like"/>
    <property type="match status" value="1"/>
</dbReference>
<dbReference type="SUPFAM" id="SSF47954">
    <property type="entry name" value="Cyclin-like"/>
    <property type="match status" value="1"/>
</dbReference>
<dbReference type="Pfam" id="PF08613">
    <property type="entry name" value="Cyclin"/>
    <property type="match status" value="1"/>
</dbReference>
<gene>
    <name evidence="1" type="ORF">LTR24_002895</name>
</gene>
<proteinExistence type="predicted"/>
<name>A0ABR0KGJ9_9EURO</name>
<keyword evidence="2" id="KW-1185">Reference proteome</keyword>
<dbReference type="PANTHER" id="PTHR15615:SF27">
    <property type="entry name" value="PHO85 CYCLIN CLG1"/>
    <property type="match status" value="1"/>
</dbReference>
<dbReference type="InterPro" id="IPR036915">
    <property type="entry name" value="Cyclin-like_sf"/>
</dbReference>
<protein>
    <submittedName>
        <fullName evidence="1">Uncharacterized protein</fullName>
    </submittedName>
</protein>
<dbReference type="InterPro" id="IPR013922">
    <property type="entry name" value="Cyclin_PHO80-like"/>
</dbReference>
<comment type="caution">
    <text evidence="1">The sequence shown here is derived from an EMBL/GenBank/DDBJ whole genome shotgun (WGS) entry which is preliminary data.</text>
</comment>
<organism evidence="1 2">
    <name type="scientific">Lithohypha guttulata</name>
    <dbReference type="NCBI Taxonomy" id="1690604"/>
    <lineage>
        <taxon>Eukaryota</taxon>
        <taxon>Fungi</taxon>
        <taxon>Dikarya</taxon>
        <taxon>Ascomycota</taxon>
        <taxon>Pezizomycotina</taxon>
        <taxon>Eurotiomycetes</taxon>
        <taxon>Chaetothyriomycetidae</taxon>
        <taxon>Chaetothyriales</taxon>
        <taxon>Trichomeriaceae</taxon>
        <taxon>Lithohypha</taxon>
    </lineage>
</organism>
<dbReference type="Proteomes" id="UP001345013">
    <property type="component" value="Unassembled WGS sequence"/>
</dbReference>
<accession>A0ABR0KGJ9</accession>
<dbReference type="EMBL" id="JAVRRG010000026">
    <property type="protein sequence ID" value="KAK5095678.1"/>
    <property type="molecule type" value="Genomic_DNA"/>
</dbReference>
<evidence type="ECO:0000313" key="2">
    <source>
        <dbReference type="Proteomes" id="UP001345013"/>
    </source>
</evidence>
<dbReference type="PANTHER" id="PTHR15615">
    <property type="match status" value="1"/>
</dbReference>
<evidence type="ECO:0000313" key="1">
    <source>
        <dbReference type="EMBL" id="KAK5095678.1"/>
    </source>
</evidence>